<evidence type="ECO:0000256" key="1">
    <source>
        <dbReference type="SAM" id="MobiDB-lite"/>
    </source>
</evidence>
<dbReference type="RefSeq" id="XP_031025087.1">
    <property type="nucleotide sequence ID" value="XM_031168911.1"/>
</dbReference>
<gene>
    <name evidence="3" type="ORF">SmJEL517_g02983</name>
</gene>
<sequence length="272" mass="30198">MGQATQFISKMLLALFPDAKTAWSDRKTDGDLDVDLTFVDSDAAEDDQDDHDTSDGDGDADLPEAEVNVCKEPKEEATIRNSSTDTPSALLAEKKDKFYQVVNTGCQGLLFIRFRNSVDELEFITKVHSHLLSLSSEAQTKIFKSIGFTCRWLPIHATTPATLPDIINMIRPMIAKHEALQQPSGWDGVSNPGPTMAVVVDHIRNCTTIEKKELVNEVAKEIPLWCKVDLTKPDLSIFVSVFKHAAGVAILPKYHQLKKYNLQSIRQTSASQ</sequence>
<keyword evidence="4" id="KW-1185">Reference proteome</keyword>
<dbReference type="Proteomes" id="UP000319731">
    <property type="component" value="Unassembled WGS sequence"/>
</dbReference>
<dbReference type="STRING" id="1806994.A0A507C9U8"/>
<dbReference type="PANTHER" id="PTHR13452">
    <property type="entry name" value="THUMP DOMAIN CONTAINING PROTEIN 1-RELATED"/>
    <property type="match status" value="1"/>
</dbReference>
<dbReference type="Gene3D" id="3.30.2300.10">
    <property type="entry name" value="THUMP superfamily"/>
    <property type="match status" value="1"/>
</dbReference>
<proteinExistence type="predicted"/>
<reference evidence="3 4" key="1">
    <citation type="journal article" date="2019" name="Sci. Rep.">
        <title>Comparative genomics of chytrid fungi reveal insights into the obligate biotrophic and pathogenic lifestyle of Synchytrium endobioticum.</title>
        <authorList>
            <person name="van de Vossenberg B.T.L.H."/>
            <person name="Warris S."/>
            <person name="Nguyen H.D.T."/>
            <person name="van Gent-Pelzer M.P.E."/>
            <person name="Joly D.L."/>
            <person name="van de Geest H.C."/>
            <person name="Bonants P.J.M."/>
            <person name="Smith D.S."/>
            <person name="Levesque C.A."/>
            <person name="van der Lee T.A.J."/>
        </authorList>
    </citation>
    <scope>NUCLEOTIDE SEQUENCE [LARGE SCALE GENOMIC DNA]</scope>
    <source>
        <strain evidence="3 4">JEL517</strain>
    </source>
</reference>
<feature type="region of interest" description="Disordered" evidence="1">
    <location>
        <begin position="39"/>
        <end position="63"/>
    </location>
</feature>
<dbReference type="SUPFAM" id="SSF143437">
    <property type="entry name" value="THUMP domain-like"/>
    <property type="match status" value="1"/>
</dbReference>
<accession>A0A507C9U8</accession>
<dbReference type="InterPro" id="IPR004114">
    <property type="entry name" value="THUMP_dom"/>
</dbReference>
<dbReference type="CDD" id="cd11717">
    <property type="entry name" value="THUMP_THUMPD1_like"/>
    <property type="match status" value="1"/>
</dbReference>
<comment type="caution">
    <text evidence="3">The sequence shown here is derived from an EMBL/GenBank/DDBJ whole genome shotgun (WGS) entry which is preliminary data.</text>
</comment>
<feature type="compositionally biased region" description="Acidic residues" evidence="1">
    <location>
        <begin position="42"/>
        <end position="63"/>
    </location>
</feature>
<dbReference type="GO" id="GO:0006400">
    <property type="term" value="P:tRNA modification"/>
    <property type="evidence" value="ECO:0007669"/>
    <property type="project" value="InterPro"/>
</dbReference>
<dbReference type="GeneID" id="42004208"/>
<evidence type="ECO:0000259" key="2">
    <source>
        <dbReference type="Pfam" id="PF02926"/>
    </source>
</evidence>
<dbReference type="PANTHER" id="PTHR13452:SF10">
    <property type="entry name" value="THUMP DOMAIN-CONTAINING PROTEIN 1"/>
    <property type="match status" value="1"/>
</dbReference>
<protein>
    <recommendedName>
        <fullName evidence="2">THUMP domain-containing protein</fullName>
    </recommendedName>
</protein>
<dbReference type="GO" id="GO:0003723">
    <property type="term" value="F:RNA binding"/>
    <property type="evidence" value="ECO:0007669"/>
    <property type="project" value="InterPro"/>
</dbReference>
<dbReference type="InterPro" id="IPR040183">
    <property type="entry name" value="THUMPD1-like"/>
</dbReference>
<dbReference type="Pfam" id="PF02926">
    <property type="entry name" value="THUMP"/>
    <property type="match status" value="1"/>
</dbReference>
<dbReference type="AlphaFoldDB" id="A0A507C9U8"/>
<feature type="domain" description="THUMP" evidence="2">
    <location>
        <begin position="189"/>
        <end position="250"/>
    </location>
</feature>
<evidence type="ECO:0000313" key="3">
    <source>
        <dbReference type="EMBL" id="TPX34323.1"/>
    </source>
</evidence>
<dbReference type="OrthoDB" id="367221at2759"/>
<evidence type="ECO:0000313" key="4">
    <source>
        <dbReference type="Proteomes" id="UP000319731"/>
    </source>
</evidence>
<organism evidence="3 4">
    <name type="scientific">Synchytrium microbalum</name>
    <dbReference type="NCBI Taxonomy" id="1806994"/>
    <lineage>
        <taxon>Eukaryota</taxon>
        <taxon>Fungi</taxon>
        <taxon>Fungi incertae sedis</taxon>
        <taxon>Chytridiomycota</taxon>
        <taxon>Chytridiomycota incertae sedis</taxon>
        <taxon>Chytridiomycetes</taxon>
        <taxon>Synchytriales</taxon>
        <taxon>Synchytriaceae</taxon>
        <taxon>Synchytrium</taxon>
    </lineage>
</organism>
<name>A0A507C9U8_9FUNG</name>
<dbReference type="EMBL" id="QEAO01000014">
    <property type="protein sequence ID" value="TPX34323.1"/>
    <property type="molecule type" value="Genomic_DNA"/>
</dbReference>